<reference evidence="1" key="1">
    <citation type="journal article" date="2011" name="Proc. Natl. Acad. Sci. U.S.A.">
        <title>The genome of the fire ant Solenopsis invicta.</title>
        <authorList>
            <person name="Wurm Y."/>
            <person name="Wang J."/>
            <person name="Riba-Grognuz O."/>
            <person name="Corona M."/>
            <person name="Nygaard S."/>
            <person name="Hunt B.G."/>
            <person name="Ingram K.K."/>
            <person name="Falquet L."/>
            <person name="Nipitwattanaphon M."/>
            <person name="Gotzek D."/>
            <person name="Dijkstra M.B."/>
            <person name="Oettler J."/>
            <person name="Comtesse F."/>
            <person name="Shih C.J."/>
            <person name="Wu W.J."/>
            <person name="Yang C.C."/>
            <person name="Thomas J."/>
            <person name="Beaudoing E."/>
            <person name="Pradervand S."/>
            <person name="Flegel V."/>
            <person name="Cook E.D."/>
            <person name="Fabbretti R."/>
            <person name="Stockinger H."/>
            <person name="Long L."/>
            <person name="Farmerie W.G."/>
            <person name="Oakey J."/>
            <person name="Boomsma J.J."/>
            <person name="Pamilo P."/>
            <person name="Yi S.V."/>
            <person name="Heinze J."/>
            <person name="Goodisman M.A."/>
            <person name="Farinelli L."/>
            <person name="Harshman K."/>
            <person name="Hulo N."/>
            <person name="Cerutti L."/>
            <person name="Xenarios I."/>
            <person name="Shoemaker D."/>
            <person name="Keller L."/>
        </authorList>
    </citation>
    <scope>NUCLEOTIDE SEQUENCE [LARGE SCALE GENOMIC DNA]</scope>
</reference>
<dbReference type="AlphaFoldDB" id="E9J6B7"/>
<feature type="non-terminal residue" evidence="1">
    <location>
        <position position="1"/>
    </location>
</feature>
<dbReference type="HOGENOM" id="CLU_1302448_0_0_1"/>
<feature type="non-terminal residue" evidence="1">
    <location>
        <position position="212"/>
    </location>
</feature>
<evidence type="ECO:0000313" key="1">
    <source>
        <dbReference type="EMBL" id="EFZ11635.1"/>
    </source>
</evidence>
<protein>
    <submittedName>
        <fullName evidence="1">Uncharacterized protein</fullName>
    </submittedName>
</protein>
<gene>
    <name evidence="1" type="ORF">SINV_02108</name>
</gene>
<dbReference type="EMBL" id="GL768239">
    <property type="protein sequence ID" value="EFZ11635.1"/>
    <property type="molecule type" value="Genomic_DNA"/>
</dbReference>
<sequence>FTEVRFRKTLAVAPRYNACGRTRLTRKSSAAWPPSGSAQAAKAQRLASRKNFETIDIVQSLCLRLKTKANRLIFDSIVICFYVFEKKDDIGEAMYKDKFLEYMYKKVTYNVYVKIINKAVIEASHCECAAGEGGSAHSKHVIVLLLGIEQMVHEGNIILRQACTQQLQTFHKPKKKYQGTPLKAASLQRNHSFNPIQFYPRPPKYRGRYSKE</sequence>
<accession>E9J6B7</accession>
<organism>
    <name type="scientific">Solenopsis invicta</name>
    <name type="common">Red imported fire ant</name>
    <name type="synonym">Solenopsis wagneri</name>
    <dbReference type="NCBI Taxonomy" id="13686"/>
    <lineage>
        <taxon>Eukaryota</taxon>
        <taxon>Metazoa</taxon>
        <taxon>Ecdysozoa</taxon>
        <taxon>Arthropoda</taxon>
        <taxon>Hexapoda</taxon>
        <taxon>Insecta</taxon>
        <taxon>Pterygota</taxon>
        <taxon>Neoptera</taxon>
        <taxon>Endopterygota</taxon>
        <taxon>Hymenoptera</taxon>
        <taxon>Apocrita</taxon>
        <taxon>Aculeata</taxon>
        <taxon>Formicoidea</taxon>
        <taxon>Formicidae</taxon>
        <taxon>Myrmicinae</taxon>
        <taxon>Solenopsis</taxon>
    </lineage>
</organism>
<proteinExistence type="predicted"/>
<name>E9J6B7_SOLIN</name>